<reference evidence="7" key="1">
    <citation type="submission" date="2022-08" db="EMBL/GenBank/DDBJ databases">
        <authorList>
            <consortium name="DOE Joint Genome Institute"/>
            <person name="Min B."/>
            <person name="Riley R."/>
            <person name="Sierra-Patev S."/>
            <person name="Naranjo-Ortiz M."/>
            <person name="Looney B."/>
            <person name="Konkel Z."/>
            <person name="Slot J.C."/>
            <person name="Sakamoto Y."/>
            <person name="Steenwyk J.L."/>
            <person name="Rokas A."/>
            <person name="Carro J."/>
            <person name="Camarero S."/>
            <person name="Ferreira P."/>
            <person name="Molpeceres G."/>
            <person name="Ruiz-Duenas F.J."/>
            <person name="Serrano A."/>
            <person name="Henrissat B."/>
            <person name="Drula E."/>
            <person name="Hughes K.W."/>
            <person name="Mata J.L."/>
            <person name="Ishikawa N.K."/>
            <person name="Vargas-Isla R."/>
            <person name="Ushijima S."/>
            <person name="Smith C.A."/>
            <person name="Ahrendt S."/>
            <person name="Andreopoulos W."/>
            <person name="He G."/>
            <person name="Labutti K."/>
            <person name="Lipzen A."/>
            <person name="Ng V."/>
            <person name="Sandor L."/>
            <person name="Barry K."/>
            <person name="Martinez A.T."/>
            <person name="Xiao Y."/>
            <person name="Gibbons J.G."/>
            <person name="Terashima K."/>
            <person name="Hibbett D.S."/>
            <person name="Grigoriev I.V."/>
        </authorList>
    </citation>
    <scope>NUCLEOTIDE SEQUENCE</scope>
    <source>
        <strain evidence="7">TFB9207</strain>
    </source>
</reference>
<evidence type="ECO:0000313" key="8">
    <source>
        <dbReference type="Proteomes" id="UP001163846"/>
    </source>
</evidence>
<dbReference type="InterPro" id="IPR038103">
    <property type="entry name" value="CDC73_C_sf"/>
</dbReference>
<comment type="caution">
    <text evidence="7">The sequence shown here is derived from an EMBL/GenBank/DDBJ whole genome shotgun (WGS) entry which is preliminary data.</text>
</comment>
<dbReference type="Gene3D" id="3.40.50.11990">
    <property type="entry name" value="RNA polymerase II accessory factor, Cdc73 C-terminal domain"/>
    <property type="match status" value="1"/>
</dbReference>
<evidence type="ECO:0000256" key="4">
    <source>
        <dbReference type="ARBA" id="ARBA00023242"/>
    </source>
</evidence>
<evidence type="ECO:0000256" key="1">
    <source>
        <dbReference type="ARBA" id="ARBA00004123"/>
    </source>
</evidence>
<evidence type="ECO:0000313" key="7">
    <source>
        <dbReference type="EMBL" id="KAJ3834671.1"/>
    </source>
</evidence>
<comment type="subcellular location">
    <subcellularLocation>
        <location evidence="1">Nucleus</location>
    </subcellularLocation>
</comment>
<evidence type="ECO:0000256" key="2">
    <source>
        <dbReference type="ARBA" id="ARBA00010427"/>
    </source>
</evidence>
<accession>A0AA38P1V3</accession>
<dbReference type="GO" id="GO:0032968">
    <property type="term" value="P:positive regulation of transcription elongation by RNA polymerase II"/>
    <property type="evidence" value="ECO:0007669"/>
    <property type="project" value="TreeGrafter"/>
</dbReference>
<gene>
    <name evidence="7" type="ORF">F5878DRAFT_629934</name>
</gene>
<feature type="region of interest" description="Disordered" evidence="5">
    <location>
        <begin position="175"/>
        <end position="231"/>
    </location>
</feature>
<keyword evidence="4" id="KW-0539">Nucleus</keyword>
<dbReference type="GO" id="GO:0016593">
    <property type="term" value="C:Cdc73/Paf1 complex"/>
    <property type="evidence" value="ECO:0007669"/>
    <property type="project" value="InterPro"/>
</dbReference>
<dbReference type="PANTHER" id="PTHR12466:SF8">
    <property type="entry name" value="PARAFIBROMIN"/>
    <property type="match status" value="1"/>
</dbReference>
<dbReference type="EMBL" id="MU806499">
    <property type="protein sequence ID" value="KAJ3834671.1"/>
    <property type="molecule type" value="Genomic_DNA"/>
</dbReference>
<dbReference type="PANTHER" id="PTHR12466">
    <property type="entry name" value="CDC73 DOMAIN PROTEIN"/>
    <property type="match status" value="1"/>
</dbReference>
<evidence type="ECO:0000256" key="3">
    <source>
        <dbReference type="ARBA" id="ARBA00023163"/>
    </source>
</evidence>
<dbReference type="GO" id="GO:0000993">
    <property type="term" value="F:RNA polymerase II complex binding"/>
    <property type="evidence" value="ECO:0007669"/>
    <property type="project" value="TreeGrafter"/>
</dbReference>
<keyword evidence="3" id="KW-0804">Transcription</keyword>
<evidence type="ECO:0000259" key="6">
    <source>
        <dbReference type="Pfam" id="PF05179"/>
    </source>
</evidence>
<protein>
    <submittedName>
        <fullName evidence="7">RNA polymerase II accessory factor cdc73 family protein</fullName>
    </submittedName>
</protein>
<dbReference type="Pfam" id="PF05179">
    <property type="entry name" value="CDC73_C"/>
    <property type="match status" value="1"/>
</dbReference>
<dbReference type="InterPro" id="IPR031336">
    <property type="entry name" value="CDC73_C"/>
</dbReference>
<comment type="similarity">
    <text evidence="2">Belongs to the CDC73 family.</text>
</comment>
<proteinExistence type="inferred from homology"/>
<dbReference type="Proteomes" id="UP001163846">
    <property type="component" value="Unassembled WGS sequence"/>
</dbReference>
<dbReference type="GO" id="GO:0006368">
    <property type="term" value="P:transcription elongation by RNA polymerase II"/>
    <property type="evidence" value="ECO:0007669"/>
    <property type="project" value="InterPro"/>
</dbReference>
<feature type="compositionally biased region" description="Low complexity" evidence="5">
    <location>
        <begin position="175"/>
        <end position="184"/>
    </location>
</feature>
<name>A0AA38P1V3_9AGAR</name>
<evidence type="ECO:0000256" key="5">
    <source>
        <dbReference type="SAM" id="MobiDB-lite"/>
    </source>
</evidence>
<dbReference type="FunFam" id="3.40.50.11990:FF:000004">
    <property type="entry name" value="Potential RNA Pol II elongation accessory factor"/>
    <property type="match status" value="1"/>
</dbReference>
<keyword evidence="8" id="KW-1185">Reference proteome</keyword>
<feature type="domain" description="Cell division control protein 73 C-terminal" evidence="6">
    <location>
        <begin position="308"/>
        <end position="474"/>
    </location>
</feature>
<dbReference type="InterPro" id="IPR007852">
    <property type="entry name" value="Cdc73/Parafibromin"/>
</dbReference>
<organism evidence="7 8">
    <name type="scientific">Lentinula raphanica</name>
    <dbReference type="NCBI Taxonomy" id="153919"/>
    <lineage>
        <taxon>Eukaryota</taxon>
        <taxon>Fungi</taxon>
        <taxon>Dikarya</taxon>
        <taxon>Basidiomycota</taxon>
        <taxon>Agaricomycotina</taxon>
        <taxon>Agaricomycetes</taxon>
        <taxon>Agaricomycetidae</taxon>
        <taxon>Agaricales</taxon>
        <taxon>Marasmiineae</taxon>
        <taxon>Omphalotaceae</taxon>
        <taxon>Lentinula</taxon>
    </lineage>
</organism>
<sequence>MAMMAVDGKFTTFSTEDHHLLNPLSSTTLNKTMSNIPDALHSFRRCIQSRNQPILLTSASTSTPADSLSQATHIHIPPSDVFSKSTPTRWMKGSTSTSNVTLNDLYTLEAIYFAYQSKSLPAPNYTKQAREDGLGIGMVSVTERKMVVDWLEGISESSEALIDLDKLTAALKAAEPSASGSTTPPSTPPPHIKQLYSDNSLSKAPQDSSSPAGLKPVGAPESPQKRKYVPDTVDIESVKKIRAQEIELQDRNTVLRGNKTNNFSSVRAQFADKVKKLKESVGKTAPAPSSVMQGMDSKMLAQKKRPNWPIIMISSSPTALITMYNVKKFLQESTFELSETARARAQAEGNIRPDDVVIIDRKLTHIEPSGKETVSQQRYIVIDSQDALTKFGADAWDRVVCVMTTGQAWQFRSYKWSEPKVLFHHVKGVYVSWANDSSNPKIKDWNVTELKIDQQRRHIDKSVVAHFWKLLDDWMSANKPGLIRN</sequence>
<dbReference type="AlphaFoldDB" id="A0AA38P1V3"/>
<feature type="compositionally biased region" description="Polar residues" evidence="5">
    <location>
        <begin position="196"/>
        <end position="211"/>
    </location>
</feature>